<evidence type="ECO:0000256" key="3">
    <source>
        <dbReference type="ARBA" id="ARBA00022525"/>
    </source>
</evidence>
<evidence type="ECO:0000256" key="6">
    <source>
        <dbReference type="ARBA" id="ARBA00023157"/>
    </source>
</evidence>
<name>A0A815U577_ADIRI</name>
<keyword evidence="10" id="KW-1185">Reference proteome</keyword>
<dbReference type="OrthoDB" id="1366754at2759"/>
<comment type="caution">
    <text evidence="9">The sequence shown here is derived from an EMBL/GenBank/DDBJ whole genome shotgun (WGS) entry which is preliminary data.</text>
</comment>
<dbReference type="InterPro" id="IPR020864">
    <property type="entry name" value="MACPF"/>
</dbReference>
<dbReference type="GO" id="GO:0051607">
    <property type="term" value="P:defense response to virus"/>
    <property type="evidence" value="ECO:0007669"/>
    <property type="project" value="TreeGrafter"/>
</dbReference>
<evidence type="ECO:0000313" key="11">
    <source>
        <dbReference type="Proteomes" id="UP000663852"/>
    </source>
</evidence>
<dbReference type="Proteomes" id="UP000663828">
    <property type="component" value="Unassembled WGS sequence"/>
</dbReference>
<dbReference type="GO" id="GO:0005576">
    <property type="term" value="C:extracellular region"/>
    <property type="evidence" value="ECO:0007669"/>
    <property type="project" value="UniProtKB-SubCell"/>
</dbReference>
<dbReference type="EMBL" id="CAJNOR010002717">
    <property type="protein sequence ID" value="CAF1331505.1"/>
    <property type="molecule type" value="Genomic_DNA"/>
</dbReference>
<dbReference type="PROSITE" id="PS00279">
    <property type="entry name" value="MACPF_1"/>
    <property type="match status" value="1"/>
</dbReference>
<comment type="subcellular location">
    <subcellularLocation>
        <location evidence="1">Membrane</location>
    </subcellularLocation>
    <subcellularLocation>
        <location evidence="2">Secreted</location>
    </subcellularLocation>
</comment>
<feature type="domain" description="MACPF" evidence="7">
    <location>
        <begin position="869"/>
        <end position="1186"/>
    </location>
</feature>
<evidence type="ECO:0000313" key="8">
    <source>
        <dbReference type="EMBL" id="CAF1331505.1"/>
    </source>
</evidence>
<dbReference type="Proteomes" id="UP000663852">
    <property type="component" value="Unassembled WGS sequence"/>
</dbReference>
<feature type="domain" description="MACPF" evidence="7">
    <location>
        <begin position="32"/>
        <end position="343"/>
    </location>
</feature>
<evidence type="ECO:0000256" key="4">
    <source>
        <dbReference type="ARBA" id="ARBA00022729"/>
    </source>
</evidence>
<keyword evidence="6" id="KW-1015">Disulfide bond</keyword>
<evidence type="ECO:0000256" key="2">
    <source>
        <dbReference type="ARBA" id="ARBA00004613"/>
    </source>
</evidence>
<dbReference type="AlphaFoldDB" id="A0A815U577"/>
<dbReference type="InterPro" id="IPR020863">
    <property type="entry name" value="MACPF_CS"/>
</dbReference>
<organism evidence="9 11">
    <name type="scientific">Adineta ricciae</name>
    <name type="common">Rotifer</name>
    <dbReference type="NCBI Taxonomy" id="249248"/>
    <lineage>
        <taxon>Eukaryota</taxon>
        <taxon>Metazoa</taxon>
        <taxon>Spiralia</taxon>
        <taxon>Gnathifera</taxon>
        <taxon>Rotifera</taxon>
        <taxon>Eurotatoria</taxon>
        <taxon>Bdelloidea</taxon>
        <taxon>Adinetida</taxon>
        <taxon>Adinetidae</taxon>
        <taxon>Adineta</taxon>
    </lineage>
</organism>
<dbReference type="PANTHER" id="PTHR46096">
    <property type="entry name" value="PERFORIN-1"/>
    <property type="match status" value="1"/>
</dbReference>
<dbReference type="GO" id="GO:0022829">
    <property type="term" value="F:wide pore channel activity"/>
    <property type="evidence" value="ECO:0007669"/>
    <property type="project" value="TreeGrafter"/>
</dbReference>
<dbReference type="GO" id="GO:0016020">
    <property type="term" value="C:membrane"/>
    <property type="evidence" value="ECO:0007669"/>
    <property type="project" value="UniProtKB-SubCell"/>
</dbReference>
<dbReference type="PROSITE" id="PS51412">
    <property type="entry name" value="MACPF_2"/>
    <property type="match status" value="3"/>
</dbReference>
<evidence type="ECO:0000256" key="1">
    <source>
        <dbReference type="ARBA" id="ARBA00004370"/>
    </source>
</evidence>
<dbReference type="PANTHER" id="PTHR46096:SF3">
    <property type="entry name" value="PERFORIN-1"/>
    <property type="match status" value="1"/>
</dbReference>
<dbReference type="EMBL" id="CAJNOJ010000701">
    <property type="protein sequence ID" value="CAF1512031.1"/>
    <property type="molecule type" value="Genomic_DNA"/>
</dbReference>
<keyword evidence="5" id="KW-0472">Membrane</keyword>
<dbReference type="InterPro" id="IPR052784">
    <property type="entry name" value="Perforin-1_pore-forming"/>
</dbReference>
<dbReference type="SMART" id="SM00457">
    <property type="entry name" value="MACPF"/>
    <property type="match status" value="3"/>
</dbReference>
<feature type="domain" description="MACPF" evidence="7">
    <location>
        <begin position="528"/>
        <end position="867"/>
    </location>
</feature>
<reference evidence="9" key="1">
    <citation type="submission" date="2021-02" db="EMBL/GenBank/DDBJ databases">
        <authorList>
            <person name="Nowell W R."/>
        </authorList>
    </citation>
    <scope>NUCLEOTIDE SEQUENCE</scope>
</reference>
<protein>
    <recommendedName>
        <fullName evidence="7">MACPF domain-containing protein</fullName>
    </recommendedName>
</protein>
<dbReference type="Pfam" id="PF01823">
    <property type="entry name" value="MACPF"/>
    <property type="match status" value="3"/>
</dbReference>
<evidence type="ECO:0000313" key="10">
    <source>
        <dbReference type="Proteomes" id="UP000663828"/>
    </source>
</evidence>
<keyword evidence="3" id="KW-0964">Secreted</keyword>
<evidence type="ECO:0000256" key="5">
    <source>
        <dbReference type="ARBA" id="ARBA00023136"/>
    </source>
</evidence>
<gene>
    <name evidence="9" type="ORF">EDS130_LOCUS43309</name>
    <name evidence="8" type="ORF">XAT740_LOCUS30457</name>
</gene>
<accession>A0A815U577</accession>
<keyword evidence="4" id="KW-0732">Signal</keyword>
<proteinExistence type="predicted"/>
<evidence type="ECO:0000313" key="9">
    <source>
        <dbReference type="EMBL" id="CAF1512031.1"/>
    </source>
</evidence>
<evidence type="ECO:0000259" key="7">
    <source>
        <dbReference type="PROSITE" id="PS51412"/>
    </source>
</evidence>
<sequence length="1202" mass="138050">MSSNKFNLTEARQALCPLVGYQNAHYCPGINATSKTKRSTPLPPLLLPRGIGMTIDISTGMITLPALELTYSDRAENLWIDPYSKQSFIIPNEVILTTISQQENNPIVRIFKTEFDLVSVWTRNADGGYWTGGEFGLAKNVLDVYRKFFTDNQATSVSQNPVGLYTLTMLAANSPLTLVLNKYARSAIDELTKIYDEELYTQFMNIWGTHIAVSTEIGGMKEQQAVFKNCIWSSDYFTGGLSIEEMEKLLKEDLLLKTPCNSYYLSRRKLAIDHLVGGNIEIHDIELWKKTIALDPALLKVIKYIPWYDVISNIDIKKNLRKAMTNRINASNIARMSAIDQIISERTSLLKRSAQYGVRTNYYGSDKPAYELGDKITLNDVQQCPDGLSTIVLQKNCNTGKNITACSIAYVNFEWIITWDVPLCYERNRTTGSFRAVARRITGEILSESEGKFRNYDLNGPWIESGCSWLKIPCKGDGRGITDAFICSGCIPATDREKKAFVCPCPAYEMDPTFEPYSIQRMMILFYLLLIPIVTSNDLPGLDYLSSGFDALKMIGQNEEVTSLDRTKFRLFNLRDFDGEDFHLKIMNKTQRFKTPSVVQVTNINMRNRISVESISYTYQEFFHSYFHSYSFDISIPVNVINIAFGYHQTLKEVYKSITENHMAIGISTDWLGLFSIQLAPFYFLTFDPMFNKSLSKLVLNPSTDDQQMFYNQIVLMFGTHYTSSVILGGTVEMFTEISRAYQEAHSKSSIEEQISIGFEYQQFKMSLSPNTGSEKSVNTADFLKNTQTKIKFVPVVLSTSETKTKEWDIWLEQVLSAPVVVNRTLVSLTTLLIEYPIEIRRHLQLTIDYYLKNGKVPTIDQLISIKQRQKREINDKNIVPGVDVVGCGYDIFKLKSKSCLLDITMNDNITWIDVFDNFTTYKVPDRFFVINNKDMSTMLDTKFFDSLKQFLTESIVSNRQDSDGFFGFGATSDEKEMKSRYERFYRHKYKMAWTKQQVIWFTLAAVTFPLPKLRRMAALAIEYLPSTFDLNTNNFEKFRIFFDTYGTHVVVQADIGGMLWAEDYFESCLIKKMTEKWIRREISKRYWFFFSTKELTETYHKNVEEQYEKNSLSYFKIIGGFPSISPLTAYNWLSTIKSNPTAITYRLQPIYTLLPKGARRDALKEATLYLRSNITNISNLYIKCLESETNPSLLPRLTCNE</sequence>